<dbReference type="GO" id="GO:0010291">
    <property type="term" value="F:beta-carotene 3-hydroxylase activity"/>
    <property type="evidence" value="ECO:0007669"/>
    <property type="project" value="TreeGrafter"/>
</dbReference>
<organism evidence="6 7">
    <name type="scientific">Massilia cellulosiltytica</name>
    <dbReference type="NCBI Taxonomy" id="2683234"/>
    <lineage>
        <taxon>Bacteria</taxon>
        <taxon>Pseudomonadati</taxon>
        <taxon>Pseudomonadota</taxon>
        <taxon>Betaproteobacteria</taxon>
        <taxon>Burkholderiales</taxon>
        <taxon>Oxalobacteraceae</taxon>
        <taxon>Telluria group</taxon>
        <taxon>Massilia</taxon>
    </lineage>
</organism>
<evidence type="ECO:0000256" key="2">
    <source>
        <dbReference type="ARBA" id="ARBA00022746"/>
    </source>
</evidence>
<keyword evidence="4" id="KW-0812">Transmembrane</keyword>
<dbReference type="InterPro" id="IPR045019">
    <property type="entry name" value="BETA-OHASE-like"/>
</dbReference>
<dbReference type="GO" id="GO:0016123">
    <property type="term" value="P:xanthophyll biosynthetic process"/>
    <property type="evidence" value="ECO:0007669"/>
    <property type="project" value="TreeGrafter"/>
</dbReference>
<dbReference type="EMBL" id="WSES01000005">
    <property type="protein sequence ID" value="MVW62017.1"/>
    <property type="molecule type" value="Genomic_DNA"/>
</dbReference>
<dbReference type="Proteomes" id="UP000443353">
    <property type="component" value="Unassembled WGS sequence"/>
</dbReference>
<evidence type="ECO:0000256" key="4">
    <source>
        <dbReference type="SAM" id="Phobius"/>
    </source>
</evidence>
<keyword evidence="4" id="KW-0472">Membrane</keyword>
<feature type="domain" description="Fatty acid hydroxylase" evidence="5">
    <location>
        <begin position="8"/>
        <end position="134"/>
    </location>
</feature>
<feature type="transmembrane region" description="Helical" evidence="4">
    <location>
        <begin position="6"/>
        <end position="26"/>
    </location>
</feature>
<keyword evidence="2" id="KW-0125">Carotenoid biosynthesis</keyword>
<proteinExistence type="inferred from homology"/>
<reference evidence="6 7" key="1">
    <citation type="submission" date="2019-12" db="EMBL/GenBank/DDBJ databases">
        <authorList>
            <person name="Li C."/>
            <person name="Zhao J."/>
        </authorList>
    </citation>
    <scope>NUCLEOTIDE SEQUENCE [LARGE SCALE GENOMIC DNA]</scope>
    <source>
        <strain evidence="6 7">NEAU-DD11</strain>
    </source>
</reference>
<accession>A0A7X3G1N7</accession>
<gene>
    <name evidence="6" type="ORF">GPY61_18960</name>
</gene>
<protein>
    <submittedName>
        <fullName evidence="6">Beta-carotene hydroxylase</fullName>
    </submittedName>
</protein>
<dbReference type="PANTHER" id="PTHR31899:SF9">
    <property type="entry name" value="BETA-CAROTENE 3-HYDROXYLASE 1, CHLOROPLASTIC"/>
    <property type="match status" value="1"/>
</dbReference>
<evidence type="ECO:0000259" key="5">
    <source>
        <dbReference type="Pfam" id="PF04116"/>
    </source>
</evidence>
<dbReference type="PANTHER" id="PTHR31899">
    <property type="entry name" value="BETA-CAROTENE 3-HYDROXYLASE 1, CHLOROPLASTIC"/>
    <property type="match status" value="1"/>
</dbReference>
<dbReference type="GO" id="GO:0005506">
    <property type="term" value="F:iron ion binding"/>
    <property type="evidence" value="ECO:0007669"/>
    <property type="project" value="InterPro"/>
</dbReference>
<evidence type="ECO:0000313" key="6">
    <source>
        <dbReference type="EMBL" id="MVW62017.1"/>
    </source>
</evidence>
<evidence type="ECO:0000256" key="1">
    <source>
        <dbReference type="ARBA" id="ARBA00009324"/>
    </source>
</evidence>
<keyword evidence="3" id="KW-0560">Oxidoreductase</keyword>
<feature type="transmembrane region" description="Helical" evidence="4">
    <location>
        <begin position="51"/>
        <end position="68"/>
    </location>
</feature>
<name>A0A7X3G1N7_9BURK</name>
<dbReference type="Pfam" id="PF04116">
    <property type="entry name" value="FA_hydroxylase"/>
    <property type="match status" value="1"/>
</dbReference>
<dbReference type="AlphaFoldDB" id="A0A7X3G1N7"/>
<comment type="caution">
    <text evidence="6">The sequence shown here is derived from an EMBL/GenBank/DDBJ whole genome shotgun (WGS) entry which is preliminary data.</text>
</comment>
<sequence length="168" mass="18906">MLWNTVIVVLTVIAMEVFAIVAHKYVMHGFGWGWHRSHHEPRTGWFEKNDLYAVVFAGVAIALIHAGTQGRHPLEWIGAGMTAYGALYFIAHDGLVHQRWPFRYVPRQGYLKRLYQAHRMHHAVAGKEGAVSFGFLYAPPIAALKRQLHALHGGAPRARVQSDEHPAS</sequence>
<keyword evidence="7" id="KW-1185">Reference proteome</keyword>
<comment type="similarity">
    <text evidence="1">Belongs to the sterol desaturase family.</text>
</comment>
<feature type="transmembrane region" description="Helical" evidence="4">
    <location>
        <begin position="74"/>
        <end position="91"/>
    </location>
</feature>
<dbReference type="GO" id="GO:0016119">
    <property type="term" value="P:carotene metabolic process"/>
    <property type="evidence" value="ECO:0007669"/>
    <property type="project" value="TreeGrafter"/>
</dbReference>
<evidence type="ECO:0000313" key="7">
    <source>
        <dbReference type="Proteomes" id="UP000443353"/>
    </source>
</evidence>
<dbReference type="InterPro" id="IPR006694">
    <property type="entry name" value="Fatty_acid_hydroxylase"/>
</dbReference>
<evidence type="ECO:0000256" key="3">
    <source>
        <dbReference type="ARBA" id="ARBA00023002"/>
    </source>
</evidence>
<dbReference type="RefSeq" id="WP_056122259.1">
    <property type="nucleotide sequence ID" value="NZ_WSES01000005.1"/>
</dbReference>
<keyword evidence="4" id="KW-1133">Transmembrane helix</keyword>